<reference evidence="1 2" key="1">
    <citation type="journal article" date="2018" name="PLoS ONE">
        <title>The draft genome of Kipferlia bialata reveals reductive genome evolution in fornicate parasites.</title>
        <authorList>
            <person name="Tanifuji G."/>
            <person name="Takabayashi S."/>
            <person name="Kume K."/>
            <person name="Takagi M."/>
            <person name="Nakayama T."/>
            <person name="Kamikawa R."/>
            <person name="Inagaki Y."/>
            <person name="Hashimoto T."/>
        </authorList>
    </citation>
    <scope>NUCLEOTIDE SEQUENCE [LARGE SCALE GENOMIC DNA]</scope>
    <source>
        <strain evidence="1">NY0173</strain>
    </source>
</reference>
<organism evidence="1 2">
    <name type="scientific">Kipferlia bialata</name>
    <dbReference type="NCBI Taxonomy" id="797122"/>
    <lineage>
        <taxon>Eukaryota</taxon>
        <taxon>Metamonada</taxon>
        <taxon>Carpediemonas-like organisms</taxon>
        <taxon>Kipferlia</taxon>
    </lineage>
</organism>
<evidence type="ECO:0000313" key="1">
    <source>
        <dbReference type="EMBL" id="GIQ86440.1"/>
    </source>
</evidence>
<dbReference type="Proteomes" id="UP000265618">
    <property type="component" value="Unassembled WGS sequence"/>
</dbReference>
<gene>
    <name evidence="1" type="ORF">KIPB_008294</name>
</gene>
<proteinExistence type="predicted"/>
<evidence type="ECO:0000313" key="2">
    <source>
        <dbReference type="Proteomes" id="UP000265618"/>
    </source>
</evidence>
<comment type="caution">
    <text evidence="1">The sequence shown here is derived from an EMBL/GenBank/DDBJ whole genome shotgun (WGS) entry which is preliminary data.</text>
</comment>
<protein>
    <submittedName>
        <fullName evidence="1">Uncharacterized protein</fullName>
    </submittedName>
</protein>
<accession>A0A9K3D2L1</accession>
<keyword evidence="2" id="KW-1185">Reference proteome</keyword>
<dbReference type="AlphaFoldDB" id="A0A9K3D2L1"/>
<dbReference type="EMBL" id="BDIP01002530">
    <property type="protein sequence ID" value="GIQ86440.1"/>
    <property type="molecule type" value="Genomic_DNA"/>
</dbReference>
<name>A0A9K3D2L1_9EUKA</name>
<sequence>MMVKQPPNTPNYTRMGGAGRAGTCIEALNARAVCVSTLVCSMGLLVLREIIYLVGTAPEMRGVYMHEDWIWSAYSSSVH</sequence>